<dbReference type="GO" id="GO:0019877">
    <property type="term" value="P:diaminopimelate biosynthetic process"/>
    <property type="evidence" value="ECO:0007669"/>
    <property type="project" value="UniProtKB-UniRule"/>
</dbReference>
<dbReference type="SUPFAM" id="SSF55031">
    <property type="entry name" value="Bacterial exopeptidase dimerisation domain"/>
    <property type="match status" value="1"/>
</dbReference>
<comment type="similarity">
    <text evidence="5">Belongs to the peptidase M20A family. N-acetyldiaminopimelate deacetylase subfamily.</text>
</comment>
<dbReference type="Pfam" id="PF07687">
    <property type="entry name" value="M20_dimer"/>
    <property type="match status" value="1"/>
</dbReference>
<dbReference type="GO" id="GO:0009089">
    <property type="term" value="P:lysine biosynthetic process via diaminopimelate"/>
    <property type="evidence" value="ECO:0007669"/>
    <property type="project" value="UniProtKB-UniRule"/>
</dbReference>
<dbReference type="InterPro" id="IPR011650">
    <property type="entry name" value="Peptidase_M20_dimer"/>
</dbReference>
<keyword evidence="6" id="KW-0464">Manganese</keyword>
<gene>
    <name evidence="8" type="ORF">UC3_00935</name>
</gene>
<comment type="pathway">
    <text evidence="5">Amino-acid biosynthesis; L-lysine biosynthesis via DAP pathway; LL-2,6-diaminopimelate from (S)-tetrahydrodipicolinate (acetylase route): step 3/3.</text>
</comment>
<dbReference type="NCBIfam" id="TIGR01891">
    <property type="entry name" value="amidohydrolases"/>
    <property type="match status" value="1"/>
</dbReference>
<evidence type="ECO:0000313" key="9">
    <source>
        <dbReference type="Proteomes" id="UP000013785"/>
    </source>
</evidence>
<dbReference type="AlphaFoldDB" id="R3TX00"/>
<name>R3TX00_9ENTE</name>
<comment type="function">
    <text evidence="5">Catalyzes the conversion of N-acetyl-diaminopimelate to diaminopimelate and acetate.</text>
</comment>
<accession>R3TX00</accession>
<evidence type="ECO:0000259" key="7">
    <source>
        <dbReference type="Pfam" id="PF07687"/>
    </source>
</evidence>
<dbReference type="InterPro" id="IPR017439">
    <property type="entry name" value="Amidohydrolase"/>
</dbReference>
<dbReference type="FunFam" id="3.30.70.360:FF:000001">
    <property type="entry name" value="N-acetyldiaminopimelate deacetylase"/>
    <property type="match status" value="1"/>
</dbReference>
<protein>
    <recommendedName>
        <fullName evidence="5">N-acetyldiaminopimelate deacetylase</fullName>
        <ecNumber evidence="5">3.5.1.47</ecNumber>
    </recommendedName>
</protein>
<dbReference type="HOGENOM" id="CLU_023257_0_1_9"/>
<dbReference type="PIRSF" id="PIRSF005962">
    <property type="entry name" value="Pept_M20D_amidohydro"/>
    <property type="match status" value="1"/>
</dbReference>
<keyword evidence="3 5" id="KW-0220">Diaminopimelate biosynthesis</keyword>
<dbReference type="PATRIC" id="fig|1158610.3.peg.913"/>
<dbReference type="EMBL" id="AJAT01000011">
    <property type="protein sequence ID" value="EOL46129.1"/>
    <property type="molecule type" value="Genomic_DNA"/>
</dbReference>
<dbReference type="OrthoDB" id="9776731at2"/>
<dbReference type="STRING" id="154621.RV11_GL001145"/>
<dbReference type="InterPro" id="IPR023905">
    <property type="entry name" value="AcetylDAP_deacetylase"/>
</dbReference>
<dbReference type="Gene3D" id="3.40.630.10">
    <property type="entry name" value="Zn peptidases"/>
    <property type="match status" value="1"/>
</dbReference>
<feature type="binding site" evidence="6">
    <location>
        <position position="155"/>
    </location>
    <ligand>
        <name>Mn(2+)</name>
        <dbReference type="ChEBI" id="CHEBI:29035"/>
        <label>2</label>
    </ligand>
</feature>
<organism evidence="8 9">
    <name type="scientific">Enterococcus phoeniculicola ATCC BAA-412</name>
    <dbReference type="NCBI Taxonomy" id="1158610"/>
    <lineage>
        <taxon>Bacteria</taxon>
        <taxon>Bacillati</taxon>
        <taxon>Bacillota</taxon>
        <taxon>Bacilli</taxon>
        <taxon>Lactobacillales</taxon>
        <taxon>Enterococcaceae</taxon>
        <taxon>Enterococcus</taxon>
    </lineage>
</organism>
<sequence length="377" mass="42301">MTIQEQLIEIRRALHTMPEIGLKEFKTSDFLLKKIQQLDKAYVEIRQWQTGILVYVKGHHPEKTIGWRTDIDGLPIKELVKSSFSSLHEGFMHACGHDFHMTIALGLLENLSAVQPKNNFLFLFQPAEENDAGGMLMYNAQAFGEWLPDEFYGLHVAPELPVGEIRTRVGTLFAGTCEVRVTLKGKSGHAAFPHLSNDMIVAATQFIQQAQTIISRSVDPIQGGVITFGSFHAGKTNNVIAGEAELYGTIRTLTQEMNLLTQKRMQEIAKGIEVSFQCEVLLSLDQKGYLPVENNRKTTEAFIHFMEKHPKITFNEAQPAMTGEDFGFLLSKVPGTMFWLGVDSPYGLHHPLFNPKEEAILLGVEVISDFLKTLDEK</sequence>
<dbReference type="InterPro" id="IPR036264">
    <property type="entry name" value="Bact_exopeptidase_dim_dom"/>
</dbReference>
<keyword evidence="2 5" id="KW-0378">Hydrolase</keyword>
<feature type="binding site" evidence="6">
    <location>
        <position position="97"/>
    </location>
    <ligand>
        <name>Mn(2+)</name>
        <dbReference type="ChEBI" id="CHEBI:29035"/>
        <label>2</label>
    </ligand>
</feature>
<evidence type="ECO:0000256" key="3">
    <source>
        <dbReference type="ARBA" id="ARBA00022915"/>
    </source>
</evidence>
<dbReference type="GO" id="GO:0046872">
    <property type="term" value="F:metal ion binding"/>
    <property type="evidence" value="ECO:0007669"/>
    <property type="project" value="UniProtKB-KW"/>
</dbReference>
<dbReference type="eggNOG" id="COG1473">
    <property type="taxonomic scope" value="Bacteria"/>
</dbReference>
<evidence type="ECO:0000256" key="5">
    <source>
        <dbReference type="HAMAP-Rule" id="MF_01692"/>
    </source>
</evidence>
<dbReference type="EC" id="3.5.1.47" evidence="5"/>
<dbReference type="PANTHER" id="PTHR11014">
    <property type="entry name" value="PEPTIDASE M20 FAMILY MEMBER"/>
    <property type="match status" value="1"/>
</dbReference>
<reference evidence="8 9" key="1">
    <citation type="submission" date="2013-02" db="EMBL/GenBank/DDBJ databases">
        <title>The Genome Sequence of Enterococcus phoeniculicola BAA-412.</title>
        <authorList>
            <consortium name="The Broad Institute Genome Sequencing Platform"/>
            <consortium name="The Broad Institute Genome Sequencing Center for Infectious Disease"/>
            <person name="Earl A.M."/>
            <person name="Gilmore M.S."/>
            <person name="Lebreton F."/>
            <person name="Walker B."/>
            <person name="Young S.K."/>
            <person name="Zeng Q."/>
            <person name="Gargeya S."/>
            <person name="Fitzgerald M."/>
            <person name="Haas B."/>
            <person name="Abouelleil A."/>
            <person name="Alvarado L."/>
            <person name="Arachchi H.M."/>
            <person name="Berlin A.M."/>
            <person name="Chapman S.B."/>
            <person name="Dewar J."/>
            <person name="Goldberg J."/>
            <person name="Griggs A."/>
            <person name="Gujja S."/>
            <person name="Hansen M."/>
            <person name="Howarth C."/>
            <person name="Imamovic A."/>
            <person name="Larimer J."/>
            <person name="McCowan C."/>
            <person name="Murphy C."/>
            <person name="Neiman D."/>
            <person name="Pearson M."/>
            <person name="Priest M."/>
            <person name="Roberts A."/>
            <person name="Saif S."/>
            <person name="Shea T."/>
            <person name="Sisk P."/>
            <person name="Sykes S."/>
            <person name="Wortman J."/>
            <person name="Nusbaum C."/>
            <person name="Birren B."/>
        </authorList>
    </citation>
    <scope>NUCLEOTIDE SEQUENCE [LARGE SCALE GENOMIC DNA]</scope>
    <source>
        <strain evidence="8 9">ATCC BAA-412</strain>
    </source>
</reference>
<feature type="binding site" evidence="6">
    <location>
        <position position="95"/>
    </location>
    <ligand>
        <name>Mn(2+)</name>
        <dbReference type="ChEBI" id="CHEBI:29035"/>
        <label>2</label>
    </ligand>
</feature>
<feature type="active site" evidence="5">
    <location>
        <position position="70"/>
    </location>
</feature>
<feature type="active site" description="Proton acceptor" evidence="5">
    <location>
        <position position="129"/>
    </location>
</feature>
<evidence type="ECO:0000256" key="6">
    <source>
        <dbReference type="PIRSR" id="PIRSR005962-1"/>
    </source>
</evidence>
<evidence type="ECO:0000256" key="4">
    <source>
        <dbReference type="ARBA" id="ARBA00023154"/>
    </source>
</evidence>
<dbReference type="CDD" id="cd05670">
    <property type="entry name" value="M20_Acy1_YkuR-like"/>
    <property type="match status" value="1"/>
</dbReference>
<feature type="binding site" evidence="6">
    <location>
        <position position="129"/>
    </location>
    <ligand>
        <name>Mn(2+)</name>
        <dbReference type="ChEBI" id="CHEBI:29035"/>
        <label>2</label>
    </ligand>
</feature>
<keyword evidence="6" id="KW-0479">Metal-binding</keyword>
<dbReference type="Proteomes" id="UP000013785">
    <property type="component" value="Unassembled WGS sequence"/>
</dbReference>
<dbReference type="SUPFAM" id="SSF53187">
    <property type="entry name" value="Zn-dependent exopeptidases"/>
    <property type="match status" value="1"/>
</dbReference>
<keyword evidence="4 5" id="KW-0457">Lysine biosynthesis</keyword>
<comment type="caution">
    <text evidence="8">The sequence shown here is derived from an EMBL/GenBank/DDBJ whole genome shotgun (WGS) entry which is preliminary data.</text>
</comment>
<evidence type="ECO:0000256" key="1">
    <source>
        <dbReference type="ARBA" id="ARBA00022605"/>
    </source>
</evidence>
<proteinExistence type="inferred from homology"/>
<evidence type="ECO:0000256" key="2">
    <source>
        <dbReference type="ARBA" id="ARBA00022801"/>
    </source>
</evidence>
<dbReference type="RefSeq" id="WP_010767607.1">
    <property type="nucleotide sequence ID" value="NZ_ASWE01000002.1"/>
</dbReference>
<feature type="binding site" evidence="6">
    <location>
        <position position="349"/>
    </location>
    <ligand>
        <name>Mn(2+)</name>
        <dbReference type="ChEBI" id="CHEBI:29035"/>
        <label>2</label>
    </ligand>
</feature>
<dbReference type="Pfam" id="PF01546">
    <property type="entry name" value="Peptidase_M20"/>
    <property type="match status" value="1"/>
</dbReference>
<dbReference type="UniPathway" id="UPA00034">
    <property type="reaction ID" value="UER00024"/>
</dbReference>
<dbReference type="PANTHER" id="PTHR11014:SF98">
    <property type="entry name" value="N-ACETYLDIAMINOPIMELATE DEACETYLASE"/>
    <property type="match status" value="1"/>
</dbReference>
<dbReference type="HAMAP" id="MF_01692">
    <property type="entry name" value="DapEL"/>
    <property type="match status" value="1"/>
</dbReference>
<comment type="catalytic activity">
    <reaction evidence="5">
        <text>N-acetyl-(2S,6S)-2,6-diaminopimelate + H2O = (2S,6S)-2,6-diaminopimelate + acetate</text>
        <dbReference type="Rhea" id="RHEA:20405"/>
        <dbReference type="ChEBI" id="CHEBI:15377"/>
        <dbReference type="ChEBI" id="CHEBI:30089"/>
        <dbReference type="ChEBI" id="CHEBI:57609"/>
        <dbReference type="ChEBI" id="CHEBI:58767"/>
        <dbReference type="EC" id="3.5.1.47"/>
    </reaction>
</comment>
<dbReference type="GO" id="GO:0050118">
    <property type="term" value="F:N-acetyldiaminopimelate deacetylase activity"/>
    <property type="evidence" value="ECO:0007669"/>
    <property type="project" value="UniProtKB-UniRule"/>
</dbReference>
<dbReference type="InterPro" id="IPR002933">
    <property type="entry name" value="Peptidase_M20"/>
</dbReference>
<keyword evidence="1 5" id="KW-0028">Amino-acid biosynthesis</keyword>
<feature type="domain" description="Peptidase M20 dimerisation" evidence="7">
    <location>
        <begin position="175"/>
        <end position="270"/>
    </location>
</feature>
<keyword evidence="9" id="KW-1185">Reference proteome</keyword>
<comment type="cofactor">
    <cofactor evidence="6">
        <name>Mn(2+)</name>
        <dbReference type="ChEBI" id="CHEBI:29035"/>
    </cofactor>
    <text evidence="6">The Mn(2+) ion enhances activity.</text>
</comment>
<evidence type="ECO:0000313" key="8">
    <source>
        <dbReference type="EMBL" id="EOL46129.1"/>
    </source>
</evidence>
<dbReference type="Gene3D" id="3.30.70.360">
    <property type="match status" value="1"/>
</dbReference>